<proteinExistence type="predicted"/>
<evidence type="ECO:0000313" key="2">
    <source>
        <dbReference type="EMBL" id="KAA8573732.1"/>
    </source>
</evidence>
<keyword evidence="3" id="KW-1185">Reference proteome</keyword>
<protein>
    <submittedName>
        <fullName evidence="2">Uncharacterized protein</fullName>
    </submittedName>
</protein>
<comment type="caution">
    <text evidence="2">The sequence shown here is derived from an EMBL/GenBank/DDBJ whole genome shotgun (WGS) entry which is preliminary data.</text>
</comment>
<dbReference type="AlphaFoldDB" id="A0A5M9K165"/>
<reference evidence="2 3" key="1">
    <citation type="submission" date="2019-06" db="EMBL/GenBank/DDBJ databases">
        <title>Genome Sequence of the Brown Rot Fungal Pathogen Monilinia fructicola.</title>
        <authorList>
            <person name="De Miccolis Angelini R.M."/>
            <person name="Landi L."/>
            <person name="Abate D."/>
            <person name="Pollastro S."/>
            <person name="Romanazzi G."/>
            <person name="Faretra F."/>
        </authorList>
    </citation>
    <scope>NUCLEOTIDE SEQUENCE [LARGE SCALE GENOMIC DNA]</scope>
    <source>
        <strain evidence="2 3">Mfrc123</strain>
    </source>
</reference>
<feature type="compositionally biased region" description="Polar residues" evidence="1">
    <location>
        <begin position="40"/>
        <end position="52"/>
    </location>
</feature>
<name>A0A5M9K165_MONFR</name>
<accession>A0A5M9K165</accession>
<dbReference type="Proteomes" id="UP000322873">
    <property type="component" value="Unassembled WGS sequence"/>
</dbReference>
<organism evidence="2 3">
    <name type="scientific">Monilinia fructicola</name>
    <name type="common">Brown rot fungus</name>
    <name type="synonym">Ciboria fructicola</name>
    <dbReference type="NCBI Taxonomy" id="38448"/>
    <lineage>
        <taxon>Eukaryota</taxon>
        <taxon>Fungi</taxon>
        <taxon>Dikarya</taxon>
        <taxon>Ascomycota</taxon>
        <taxon>Pezizomycotina</taxon>
        <taxon>Leotiomycetes</taxon>
        <taxon>Helotiales</taxon>
        <taxon>Sclerotiniaceae</taxon>
        <taxon>Monilinia</taxon>
    </lineage>
</organism>
<evidence type="ECO:0000256" key="1">
    <source>
        <dbReference type="SAM" id="MobiDB-lite"/>
    </source>
</evidence>
<evidence type="ECO:0000313" key="3">
    <source>
        <dbReference type="Proteomes" id="UP000322873"/>
    </source>
</evidence>
<gene>
    <name evidence="2" type="ORF">EYC84_005298</name>
</gene>
<feature type="region of interest" description="Disordered" evidence="1">
    <location>
        <begin position="38"/>
        <end position="80"/>
    </location>
</feature>
<dbReference type="EMBL" id="VICG01000003">
    <property type="protein sequence ID" value="KAA8573732.1"/>
    <property type="molecule type" value="Genomic_DNA"/>
</dbReference>
<sequence length="80" mass="9184">MCIYFQLKAQTTCELMHITNQLIQTTNQPTIQQTIHIQKPNVQNTNPPSVVPSQDARINKVYTQHHPSISHPKQKDTHIS</sequence>